<accession>A0A0F0CUU9</accession>
<organism evidence="1 2">
    <name type="scientific">Candidatus Omnitrophus magneticus</name>
    <dbReference type="NCBI Taxonomy" id="1609969"/>
    <lineage>
        <taxon>Bacteria</taxon>
        <taxon>Pseudomonadati</taxon>
        <taxon>Candidatus Omnitrophota</taxon>
        <taxon>Candidatus Omnitrophus</taxon>
    </lineage>
</organism>
<comment type="caution">
    <text evidence="1">The sequence shown here is derived from an EMBL/GenBank/DDBJ whole genome shotgun (WGS) entry which is preliminary data.</text>
</comment>
<sequence>MMGIWMLWLPLILIPIFIGERVPDHTQQRQNFRLPEELIVII</sequence>
<protein>
    <submittedName>
        <fullName evidence="1">Uncharacterized protein</fullName>
    </submittedName>
</protein>
<keyword evidence="2" id="KW-1185">Reference proteome</keyword>
<evidence type="ECO:0000313" key="2">
    <source>
        <dbReference type="Proteomes" id="UP000033428"/>
    </source>
</evidence>
<name>A0A0F0CUU9_9BACT</name>
<evidence type="ECO:0000313" key="1">
    <source>
        <dbReference type="EMBL" id="KJJ85799.1"/>
    </source>
</evidence>
<dbReference type="EMBL" id="JYNY01000071">
    <property type="protein sequence ID" value="KJJ85799.1"/>
    <property type="molecule type" value="Genomic_DNA"/>
</dbReference>
<dbReference type="AlphaFoldDB" id="A0A0F0CUU9"/>
<gene>
    <name evidence="1" type="ORF">OMAG_000331</name>
</gene>
<reference evidence="1 2" key="1">
    <citation type="submission" date="2015-02" db="EMBL/GenBank/DDBJ databases">
        <title>Single-cell genomics of uncultivated deep-branching MTB reveals a conserved set of magnetosome genes.</title>
        <authorList>
            <person name="Kolinko S."/>
            <person name="Richter M."/>
            <person name="Glockner F.O."/>
            <person name="Brachmann A."/>
            <person name="Schuler D."/>
        </authorList>
    </citation>
    <scope>NUCLEOTIDE SEQUENCE [LARGE SCALE GENOMIC DNA]</scope>
    <source>
        <strain evidence="1">SKK-01</strain>
    </source>
</reference>
<proteinExistence type="predicted"/>
<dbReference type="Proteomes" id="UP000033428">
    <property type="component" value="Unassembled WGS sequence"/>
</dbReference>